<accession>A0ABX7PWG6</accession>
<dbReference type="InterPro" id="IPR011856">
    <property type="entry name" value="tRNA_endonuc-like_dom_sf"/>
</dbReference>
<dbReference type="Gene3D" id="3.40.1350.10">
    <property type="match status" value="1"/>
</dbReference>
<dbReference type="PANTHER" id="PTHR34039:SF1">
    <property type="entry name" value="UPF0102 PROTEIN YRAN"/>
    <property type="match status" value="1"/>
</dbReference>
<evidence type="ECO:0000313" key="3">
    <source>
        <dbReference type="EMBL" id="QSR86934.1"/>
    </source>
</evidence>
<protein>
    <recommendedName>
        <fullName evidence="2">UPF0102 protein EM20IM_00740</fullName>
    </recommendedName>
</protein>
<dbReference type="CDD" id="cd20736">
    <property type="entry name" value="PoNe_Nuclease"/>
    <property type="match status" value="1"/>
</dbReference>
<evidence type="ECO:0000256" key="1">
    <source>
        <dbReference type="ARBA" id="ARBA00006738"/>
    </source>
</evidence>
<reference evidence="3 4" key="1">
    <citation type="submission" date="2020-12" db="EMBL/GenBank/DDBJ databases">
        <authorList>
            <person name="Awala S.I."/>
            <person name="Gwak J.-H."/>
            <person name="Kim S.-J."/>
            <person name="Rhee S.-K."/>
        </authorList>
    </citation>
    <scope>NUCLEOTIDE SEQUENCE [LARGE SCALE GENOMIC DNA]</scope>
    <source>
        <strain evidence="3 4">IT5</strain>
    </source>
</reference>
<dbReference type="Pfam" id="PF02021">
    <property type="entry name" value="UPF0102"/>
    <property type="match status" value="1"/>
</dbReference>
<keyword evidence="4" id="KW-1185">Reference proteome</keyword>
<dbReference type="EMBL" id="CP065956">
    <property type="protein sequence ID" value="QSR86934.1"/>
    <property type="molecule type" value="Genomic_DNA"/>
</dbReference>
<proteinExistence type="inferred from homology"/>
<name>A0ABX7PWG6_9BACT</name>
<sequence length="119" mass="13696">MSDRGEKKEAAFFLHNLGYKILLKNVKIEGYELDLVCRDKEVLVFVEVKSRSSIQYGFPYEAVDAQKKRNLIAAAHAYLKLLKYPVAAYRFDIVEVLFFKGTRPKITHYPNAFGIESGF</sequence>
<dbReference type="RefSeq" id="WP_206847386.1">
    <property type="nucleotide sequence ID" value="NZ_CP065956.1"/>
</dbReference>
<evidence type="ECO:0000313" key="4">
    <source>
        <dbReference type="Proteomes" id="UP000663088"/>
    </source>
</evidence>
<dbReference type="Proteomes" id="UP000663088">
    <property type="component" value="Chromosome"/>
</dbReference>
<gene>
    <name evidence="3" type="ORF">EM20IM_00740</name>
</gene>
<organism evidence="3 4">
    <name type="scientific">Candidatus Methylacidiphilum infernorum</name>
    <dbReference type="NCBI Taxonomy" id="511746"/>
    <lineage>
        <taxon>Bacteria</taxon>
        <taxon>Pseudomonadati</taxon>
        <taxon>Verrucomicrobiota</taxon>
        <taxon>Methylacidiphilae</taxon>
        <taxon>Methylacidiphilales</taxon>
        <taxon>Methylacidiphilaceae</taxon>
        <taxon>Methylacidiphilum (ex Ratnadevi et al. 2023)</taxon>
    </lineage>
</organism>
<dbReference type="SUPFAM" id="SSF52980">
    <property type="entry name" value="Restriction endonuclease-like"/>
    <property type="match status" value="1"/>
</dbReference>
<dbReference type="PANTHER" id="PTHR34039">
    <property type="entry name" value="UPF0102 PROTEIN YRAN"/>
    <property type="match status" value="1"/>
</dbReference>
<evidence type="ECO:0000256" key="2">
    <source>
        <dbReference type="HAMAP-Rule" id="MF_00048"/>
    </source>
</evidence>
<dbReference type="InterPro" id="IPR003509">
    <property type="entry name" value="UPF0102_YraN-like"/>
</dbReference>
<dbReference type="InterPro" id="IPR011335">
    <property type="entry name" value="Restrct_endonuc-II-like"/>
</dbReference>
<comment type="similarity">
    <text evidence="1 2">Belongs to the UPF0102 family.</text>
</comment>
<dbReference type="HAMAP" id="MF_00048">
    <property type="entry name" value="UPF0102"/>
    <property type="match status" value="1"/>
</dbReference>